<reference evidence="2 3" key="1">
    <citation type="submission" date="2015-01" db="EMBL/GenBank/DDBJ databases">
        <title>The Genome Sequence of Capronia semiimmersa CBS27337.</title>
        <authorList>
            <consortium name="The Broad Institute Genomics Platform"/>
            <person name="Cuomo C."/>
            <person name="de Hoog S."/>
            <person name="Gorbushina A."/>
            <person name="Stielow B."/>
            <person name="Teixiera M."/>
            <person name="Abouelleil A."/>
            <person name="Chapman S.B."/>
            <person name="Priest M."/>
            <person name="Young S.K."/>
            <person name="Wortman J."/>
            <person name="Nusbaum C."/>
            <person name="Birren B."/>
        </authorList>
    </citation>
    <scope>NUCLEOTIDE SEQUENCE [LARGE SCALE GENOMIC DNA]</scope>
    <source>
        <strain evidence="2 3">CBS 27337</strain>
    </source>
</reference>
<accession>A0A0D2FIK6</accession>
<sequence length="266" mass="27899">MHPGSDEEGLDAEERAASSEAETVVEKAATDDEAGGQIQPLARSSAPAEAPVAPQNPNQMGTNVTQINATAQTQQINNAVNGQVQHPSWDQLFPRPSLQNGRSGQNRPHQNPGFGYSIAEQFGIFENPPQPNAGLLPNATPSTAVVQGMPPAGLPQAPVDAGEIVRHATQGATDSVMNGMIKIMGSVLNTVAGSTSKEAVNVRISDHQAIDTLGPASRAALAEGDEQELEDGQMTEAGSLVPTRLLTFPTRRLLLPPVDSRRDGGR</sequence>
<feature type="region of interest" description="Disordered" evidence="1">
    <location>
        <begin position="87"/>
        <end position="115"/>
    </location>
</feature>
<protein>
    <submittedName>
        <fullName evidence="2">Uncharacterized protein</fullName>
    </submittedName>
</protein>
<feature type="compositionally biased region" description="Polar residues" evidence="1">
    <location>
        <begin position="97"/>
        <end position="109"/>
    </location>
</feature>
<dbReference type="AlphaFoldDB" id="A0A0D2FIK6"/>
<evidence type="ECO:0000256" key="1">
    <source>
        <dbReference type="SAM" id="MobiDB-lite"/>
    </source>
</evidence>
<dbReference type="Proteomes" id="UP000054266">
    <property type="component" value="Unassembled WGS sequence"/>
</dbReference>
<gene>
    <name evidence="2" type="ORF">PV04_07118</name>
</gene>
<dbReference type="EMBL" id="KN846959">
    <property type="protein sequence ID" value="KIW67903.1"/>
    <property type="molecule type" value="Genomic_DNA"/>
</dbReference>
<feature type="compositionally biased region" description="Acidic residues" evidence="1">
    <location>
        <begin position="1"/>
        <end position="11"/>
    </location>
</feature>
<name>A0A0D2FIK6_9EURO</name>
<proteinExistence type="predicted"/>
<dbReference type="HOGENOM" id="CLU_1045856_0_0_1"/>
<feature type="region of interest" description="Disordered" evidence="1">
    <location>
        <begin position="1"/>
        <end position="62"/>
    </location>
</feature>
<evidence type="ECO:0000313" key="3">
    <source>
        <dbReference type="Proteomes" id="UP000054266"/>
    </source>
</evidence>
<keyword evidence="3" id="KW-1185">Reference proteome</keyword>
<organism evidence="2 3">
    <name type="scientific">Phialophora macrospora</name>
    <dbReference type="NCBI Taxonomy" id="1851006"/>
    <lineage>
        <taxon>Eukaryota</taxon>
        <taxon>Fungi</taxon>
        <taxon>Dikarya</taxon>
        <taxon>Ascomycota</taxon>
        <taxon>Pezizomycotina</taxon>
        <taxon>Eurotiomycetes</taxon>
        <taxon>Chaetothyriomycetidae</taxon>
        <taxon>Chaetothyriales</taxon>
        <taxon>Herpotrichiellaceae</taxon>
        <taxon>Phialophora</taxon>
    </lineage>
</organism>
<evidence type="ECO:0000313" key="2">
    <source>
        <dbReference type="EMBL" id="KIW67903.1"/>
    </source>
</evidence>